<evidence type="ECO:0000313" key="2">
    <source>
        <dbReference type="EMBL" id="CAG7879132.1"/>
    </source>
</evidence>
<evidence type="ECO:0000313" key="3">
    <source>
        <dbReference type="Proteomes" id="UP000694005"/>
    </source>
</evidence>
<dbReference type="EMBL" id="LS974619">
    <property type="protein sequence ID" value="CAG7879132.1"/>
    <property type="molecule type" value="Genomic_DNA"/>
</dbReference>
<dbReference type="Proteomes" id="UP000694005">
    <property type="component" value="Chromosome A03"/>
</dbReference>
<dbReference type="AlphaFoldDB" id="A0A8D9DT23"/>
<reference evidence="2 3" key="1">
    <citation type="submission" date="2021-07" db="EMBL/GenBank/DDBJ databases">
        <authorList>
            <consortium name="Genoscope - CEA"/>
            <person name="William W."/>
        </authorList>
    </citation>
    <scope>NUCLEOTIDE SEQUENCE [LARGE SCALE GENOMIC DNA]</scope>
</reference>
<name>A0A8D9DT23_BRACM</name>
<protein>
    <submittedName>
        <fullName evidence="2">Uncharacterized protein</fullName>
    </submittedName>
</protein>
<proteinExistence type="predicted"/>
<feature type="non-terminal residue" evidence="2">
    <location>
        <position position="50"/>
    </location>
</feature>
<sequence length="50" mass="5667">QILTDRESSWKILFTPAYDRPCSSLRSIADDPPASSGHRRVTDVRLTTYS</sequence>
<feature type="region of interest" description="Disordered" evidence="1">
    <location>
        <begin position="25"/>
        <end position="50"/>
    </location>
</feature>
<evidence type="ECO:0000256" key="1">
    <source>
        <dbReference type="SAM" id="MobiDB-lite"/>
    </source>
</evidence>
<feature type="non-terminal residue" evidence="2">
    <location>
        <position position="1"/>
    </location>
</feature>
<accession>A0A8D9DT23</accession>
<gene>
    <name evidence="2" type="ORF">BRAPAZ1V2_A03P04750.2</name>
</gene>
<organism evidence="2 3">
    <name type="scientific">Brassica campestris</name>
    <name type="common">Field mustard</name>
    <dbReference type="NCBI Taxonomy" id="3711"/>
    <lineage>
        <taxon>Eukaryota</taxon>
        <taxon>Viridiplantae</taxon>
        <taxon>Streptophyta</taxon>
        <taxon>Embryophyta</taxon>
        <taxon>Tracheophyta</taxon>
        <taxon>Spermatophyta</taxon>
        <taxon>Magnoliopsida</taxon>
        <taxon>eudicotyledons</taxon>
        <taxon>Gunneridae</taxon>
        <taxon>Pentapetalae</taxon>
        <taxon>rosids</taxon>
        <taxon>malvids</taxon>
        <taxon>Brassicales</taxon>
        <taxon>Brassicaceae</taxon>
        <taxon>Brassiceae</taxon>
        <taxon>Brassica</taxon>
    </lineage>
</organism>
<dbReference type="Gramene" id="A03p04750.2_BraZ1">
    <property type="protein sequence ID" value="A03p04750.2_BraZ1.CDS.1"/>
    <property type="gene ID" value="A03g04750.2_BraZ1"/>
</dbReference>